<feature type="compositionally biased region" description="Polar residues" evidence="5">
    <location>
        <begin position="150"/>
        <end position="167"/>
    </location>
</feature>
<dbReference type="PANTHER" id="PTHR31140">
    <property type="entry name" value="B3 DOMAIN-CONTAINING TRANSCRIPTION FACTOR ABI3"/>
    <property type="match status" value="1"/>
</dbReference>
<dbReference type="InterPro" id="IPR015300">
    <property type="entry name" value="DNA-bd_pseudobarrel_sf"/>
</dbReference>
<keyword evidence="1" id="KW-0805">Transcription regulation</keyword>
<keyword evidence="8" id="KW-1185">Reference proteome</keyword>
<dbReference type="Pfam" id="PF02362">
    <property type="entry name" value="B3"/>
    <property type="match status" value="1"/>
</dbReference>
<protein>
    <submittedName>
        <fullName evidence="7">G4057 protein</fullName>
    </submittedName>
</protein>
<keyword evidence="3" id="KW-0804">Transcription</keyword>
<evidence type="ECO:0000256" key="5">
    <source>
        <dbReference type="SAM" id="MobiDB-lite"/>
    </source>
</evidence>
<sequence length="350" mass="38792">MSPAGHPYAAQLHVSPAEYQEGPETLAAKISRSFRKPPRAEPQDSHDALHLASYSQPLRGTPIESLPAAQAAAYVINMPAAAASVSEAALEDGSSPRTPTHRTRSAHVSSAGADQKGLEVKVMETPDLELEAQWQEAALVGSPQLRSPRKTPQNPRQNPPVSSQEQALSFKRRKVDEDLVQGQDHVYVVFTLPALGSPAHRSRTIQPGPWGPDVKANGLMSLVGHSYVQKGPAKCQWLFSKCLTASDTNKLSRMILPRQAAETFLPYVEDRIGLDLDVWDTACFLWRFKLKFWLNGTNPKRMYVLENVRDFVQLHNLQAGSTLSFYYAPDNRLVIDTRPVEEYFEMPGEA</sequence>
<evidence type="ECO:0000256" key="1">
    <source>
        <dbReference type="ARBA" id="ARBA00023015"/>
    </source>
</evidence>
<feature type="region of interest" description="Disordered" evidence="5">
    <location>
        <begin position="1"/>
        <end position="48"/>
    </location>
</feature>
<gene>
    <name evidence="7" type="primary">g4057</name>
    <name evidence="7" type="ORF">VP750_LOCUS3461</name>
</gene>
<evidence type="ECO:0000313" key="8">
    <source>
        <dbReference type="Proteomes" id="UP001497392"/>
    </source>
</evidence>
<evidence type="ECO:0000256" key="3">
    <source>
        <dbReference type="ARBA" id="ARBA00023163"/>
    </source>
</evidence>
<keyword evidence="2" id="KW-0238">DNA-binding</keyword>
<feature type="region of interest" description="Disordered" evidence="5">
    <location>
        <begin position="87"/>
        <end position="118"/>
    </location>
</feature>
<dbReference type="Proteomes" id="UP001497392">
    <property type="component" value="Unassembled WGS sequence"/>
</dbReference>
<proteinExistence type="predicted"/>
<dbReference type="SMART" id="SM01019">
    <property type="entry name" value="B3"/>
    <property type="match status" value="1"/>
</dbReference>
<accession>A0ABP1FWE5</accession>
<dbReference type="CDD" id="cd10017">
    <property type="entry name" value="B3_DNA"/>
    <property type="match status" value="1"/>
</dbReference>
<evidence type="ECO:0000256" key="2">
    <source>
        <dbReference type="ARBA" id="ARBA00023125"/>
    </source>
</evidence>
<name>A0ABP1FWE5_9CHLO</name>
<evidence type="ECO:0000313" key="7">
    <source>
        <dbReference type="EMBL" id="CAL5221802.1"/>
    </source>
</evidence>
<evidence type="ECO:0000256" key="4">
    <source>
        <dbReference type="ARBA" id="ARBA00023242"/>
    </source>
</evidence>
<comment type="caution">
    <text evidence="7">The sequence shown here is derived from an EMBL/GenBank/DDBJ whole genome shotgun (WGS) entry which is preliminary data.</text>
</comment>
<dbReference type="SUPFAM" id="SSF101936">
    <property type="entry name" value="DNA-binding pseudobarrel domain"/>
    <property type="match status" value="1"/>
</dbReference>
<dbReference type="EMBL" id="CAXHTA020000005">
    <property type="protein sequence ID" value="CAL5221802.1"/>
    <property type="molecule type" value="Genomic_DNA"/>
</dbReference>
<evidence type="ECO:0000259" key="6">
    <source>
        <dbReference type="PROSITE" id="PS50863"/>
    </source>
</evidence>
<dbReference type="PANTHER" id="PTHR31140:SF139">
    <property type="entry name" value="B3 DOMAIN-CONTAINING PROTEIN OS02G0455900-RELATED"/>
    <property type="match status" value="1"/>
</dbReference>
<feature type="compositionally biased region" description="Basic and acidic residues" evidence="5">
    <location>
        <begin position="38"/>
        <end position="48"/>
    </location>
</feature>
<dbReference type="InterPro" id="IPR003340">
    <property type="entry name" value="B3_DNA-bd"/>
</dbReference>
<dbReference type="PROSITE" id="PS50863">
    <property type="entry name" value="B3"/>
    <property type="match status" value="1"/>
</dbReference>
<feature type="region of interest" description="Disordered" evidence="5">
    <location>
        <begin position="141"/>
        <end position="168"/>
    </location>
</feature>
<feature type="domain" description="TF-B3" evidence="6">
    <location>
        <begin position="239"/>
        <end position="341"/>
    </location>
</feature>
<dbReference type="InterPro" id="IPR044800">
    <property type="entry name" value="LEC2-like"/>
</dbReference>
<reference evidence="7 8" key="1">
    <citation type="submission" date="2024-06" db="EMBL/GenBank/DDBJ databases">
        <authorList>
            <person name="Kraege A."/>
            <person name="Thomma B."/>
        </authorList>
    </citation>
    <scope>NUCLEOTIDE SEQUENCE [LARGE SCALE GENOMIC DNA]</scope>
</reference>
<organism evidence="7 8">
    <name type="scientific">Coccomyxa viridis</name>
    <dbReference type="NCBI Taxonomy" id="1274662"/>
    <lineage>
        <taxon>Eukaryota</taxon>
        <taxon>Viridiplantae</taxon>
        <taxon>Chlorophyta</taxon>
        <taxon>core chlorophytes</taxon>
        <taxon>Trebouxiophyceae</taxon>
        <taxon>Trebouxiophyceae incertae sedis</taxon>
        <taxon>Coccomyxaceae</taxon>
        <taxon>Coccomyxa</taxon>
    </lineage>
</organism>
<keyword evidence="4" id="KW-0539">Nucleus</keyword>
<dbReference type="Gene3D" id="2.40.330.10">
    <property type="entry name" value="DNA-binding pseudobarrel domain"/>
    <property type="match status" value="1"/>
</dbReference>